<dbReference type="SMART" id="SM00387">
    <property type="entry name" value="HATPase_c"/>
    <property type="match status" value="1"/>
</dbReference>
<dbReference type="PROSITE" id="PS50112">
    <property type="entry name" value="PAS"/>
    <property type="match status" value="1"/>
</dbReference>
<dbReference type="Gene3D" id="3.30.565.10">
    <property type="entry name" value="Histidine kinase-like ATPase, C-terminal domain"/>
    <property type="match status" value="1"/>
</dbReference>
<evidence type="ECO:0000256" key="10">
    <source>
        <dbReference type="ARBA" id="ARBA00023004"/>
    </source>
</evidence>
<evidence type="ECO:0000256" key="1">
    <source>
        <dbReference type="ARBA" id="ARBA00000085"/>
    </source>
</evidence>
<dbReference type="Proteomes" id="UP000484015">
    <property type="component" value="Unassembled WGS sequence"/>
</dbReference>
<comment type="cofactor">
    <cofactor evidence="2">
        <name>[4Fe-4S] cluster</name>
        <dbReference type="ChEBI" id="CHEBI:49883"/>
    </cofactor>
</comment>
<dbReference type="SUPFAM" id="SSF55785">
    <property type="entry name" value="PYP-like sensor domain (PAS domain)"/>
    <property type="match status" value="1"/>
</dbReference>
<evidence type="ECO:0000256" key="7">
    <source>
        <dbReference type="ARBA" id="ARBA00022490"/>
    </source>
</evidence>
<evidence type="ECO:0000256" key="8">
    <source>
        <dbReference type="ARBA" id="ARBA00022679"/>
    </source>
</evidence>
<keyword evidence="6" id="KW-0479">Metal-binding</keyword>
<dbReference type="InterPro" id="IPR011712">
    <property type="entry name" value="Sig_transdc_His_kin_sub3_dim/P"/>
</dbReference>
<dbReference type="InterPro" id="IPR003594">
    <property type="entry name" value="HATPase_dom"/>
</dbReference>
<feature type="transmembrane region" description="Helical" evidence="15">
    <location>
        <begin position="38"/>
        <end position="59"/>
    </location>
</feature>
<evidence type="ECO:0000256" key="11">
    <source>
        <dbReference type="ARBA" id="ARBA00023012"/>
    </source>
</evidence>
<dbReference type="AlphaFoldDB" id="A0A6L6Q131"/>
<keyword evidence="9" id="KW-0418">Kinase</keyword>
<gene>
    <name evidence="17" type="ORF">GM668_14760</name>
</gene>
<evidence type="ECO:0000256" key="6">
    <source>
        <dbReference type="ARBA" id="ARBA00022485"/>
    </source>
</evidence>
<evidence type="ECO:0000313" key="17">
    <source>
        <dbReference type="EMBL" id="MTW03345.1"/>
    </source>
</evidence>
<dbReference type="GO" id="GO:0051539">
    <property type="term" value="F:4 iron, 4 sulfur cluster binding"/>
    <property type="evidence" value="ECO:0007669"/>
    <property type="project" value="UniProtKB-KW"/>
</dbReference>
<dbReference type="InterPro" id="IPR036890">
    <property type="entry name" value="HATPase_C_sf"/>
</dbReference>
<keyword evidence="15" id="KW-0812">Transmembrane</keyword>
<dbReference type="NCBIfam" id="TIGR00229">
    <property type="entry name" value="sensory_box"/>
    <property type="match status" value="1"/>
</dbReference>
<comment type="function">
    <text evidence="13">Member of the two-component regulatory system NreB/NreC involved in the control of dissimilatory nitrate/nitrite reduction in response to oxygen. NreB functions as a direct oxygen sensor histidine kinase which is autophosphorylated, in the absence of oxygen, probably at the conserved histidine residue, and transfers its phosphate group probably to a conserved aspartate residue of NreC. NreB/NreC activates the expression of the nitrate (narGHJI) and nitrite (nir) reductase operons, as well as the putative nitrate transporter gene narT.</text>
</comment>
<accession>A0A6L6Q131</accession>
<dbReference type="InterPro" id="IPR013656">
    <property type="entry name" value="PAS_4"/>
</dbReference>
<dbReference type="InterPro" id="IPR035965">
    <property type="entry name" value="PAS-like_dom_sf"/>
</dbReference>
<comment type="subcellular location">
    <subcellularLocation>
        <location evidence="3">Cytoplasm</location>
    </subcellularLocation>
</comment>
<dbReference type="EMBL" id="WNLA01000009">
    <property type="protein sequence ID" value="MTW03345.1"/>
    <property type="molecule type" value="Genomic_DNA"/>
</dbReference>
<evidence type="ECO:0000256" key="3">
    <source>
        <dbReference type="ARBA" id="ARBA00004496"/>
    </source>
</evidence>
<dbReference type="SUPFAM" id="SSF55874">
    <property type="entry name" value="ATPase domain of HSP90 chaperone/DNA topoisomerase II/histidine kinase"/>
    <property type="match status" value="1"/>
</dbReference>
<dbReference type="PRINTS" id="PR00344">
    <property type="entry name" value="BCTRLSENSOR"/>
</dbReference>
<evidence type="ECO:0000256" key="12">
    <source>
        <dbReference type="ARBA" id="ARBA00023014"/>
    </source>
</evidence>
<keyword evidence="11" id="KW-0902">Two-component regulatory system</keyword>
<organism evidence="17 18">
    <name type="scientific">Pseudoduganella ginsengisoli</name>
    <dbReference type="NCBI Taxonomy" id="1462440"/>
    <lineage>
        <taxon>Bacteria</taxon>
        <taxon>Pseudomonadati</taxon>
        <taxon>Pseudomonadota</taxon>
        <taxon>Betaproteobacteria</taxon>
        <taxon>Burkholderiales</taxon>
        <taxon>Oxalobacteraceae</taxon>
        <taxon>Telluria group</taxon>
        <taxon>Pseudoduganella</taxon>
    </lineage>
</organism>
<evidence type="ECO:0000256" key="4">
    <source>
        <dbReference type="ARBA" id="ARBA00012438"/>
    </source>
</evidence>
<feature type="domain" description="PAS" evidence="16">
    <location>
        <begin position="100"/>
        <end position="170"/>
    </location>
</feature>
<dbReference type="Pfam" id="PF08448">
    <property type="entry name" value="PAS_4"/>
    <property type="match status" value="1"/>
</dbReference>
<comment type="caution">
    <text evidence="17">The sequence shown here is derived from an EMBL/GenBank/DDBJ whole genome shotgun (WGS) entry which is preliminary data.</text>
</comment>
<proteinExistence type="predicted"/>
<dbReference type="OrthoDB" id="9792869at2"/>
<comment type="catalytic activity">
    <reaction evidence="1">
        <text>ATP + protein L-histidine = ADP + protein N-phospho-L-histidine.</text>
        <dbReference type="EC" id="2.7.13.3"/>
    </reaction>
</comment>
<keyword evidence="6" id="KW-0004">4Fe-4S</keyword>
<evidence type="ECO:0000259" key="16">
    <source>
        <dbReference type="PROSITE" id="PS50112"/>
    </source>
</evidence>
<keyword evidence="8" id="KW-0808">Transferase</keyword>
<dbReference type="PANTHER" id="PTHR24421">
    <property type="entry name" value="NITRATE/NITRITE SENSOR PROTEIN NARX-RELATED"/>
    <property type="match status" value="1"/>
</dbReference>
<name>A0A6L6Q131_9BURK</name>
<dbReference type="PANTHER" id="PTHR24421:SF59">
    <property type="entry name" value="OXYGEN SENSOR HISTIDINE KINASE NREB"/>
    <property type="match status" value="1"/>
</dbReference>
<keyword evidence="7" id="KW-0963">Cytoplasm</keyword>
<keyword evidence="15" id="KW-0472">Membrane</keyword>
<sequence length="454" mass="50698">MNRGTTTWSLRISICHLRADMCYTFTCQKNKKWRYNQASMITVFNLLSITVSTLSLILWRRAARAALHHSRQLEQARAESDTLRHELDKATARLADVTRSEDQLQHIVSLLPVALFLKDPDSRIIMMNEACEQIFGVGFAKLSGTRGSAYYPPEQMEAFLEADRAAFASGRLWVEEEWVWHAGLQEDRRVQTFKRPVYDSEGKPAVLIGMCIDVTERMRADQALQDSLRQLRKLSDHKETLREEEQRRLARYAHDALGQNLMALKLDADMLHSRTAENHPRLHSQTGSALTTLDASIHAVRTLINELHPSTLELGLPAAVDWQLKQLERSSGMHCQLHLLNDGGHEGLPPRTTWAVFRMIQVALGNISAAAHATRVDVTLDLDPEALLVVVGDNGTGLPPNSGEPFGMLALRERVGAFGGQVVASHMPGKGTTVTIRLPGMEKREAEASRSVLA</sequence>
<evidence type="ECO:0000256" key="9">
    <source>
        <dbReference type="ARBA" id="ARBA00022777"/>
    </source>
</evidence>
<keyword evidence="10" id="KW-0408">Iron</keyword>
<dbReference type="InterPro" id="IPR050482">
    <property type="entry name" value="Sensor_HK_TwoCompSys"/>
</dbReference>
<evidence type="ECO:0000256" key="15">
    <source>
        <dbReference type="SAM" id="Phobius"/>
    </source>
</evidence>
<dbReference type="GO" id="GO:0000155">
    <property type="term" value="F:phosphorelay sensor kinase activity"/>
    <property type="evidence" value="ECO:0007669"/>
    <property type="project" value="InterPro"/>
</dbReference>
<dbReference type="GO" id="GO:0005737">
    <property type="term" value="C:cytoplasm"/>
    <property type="evidence" value="ECO:0007669"/>
    <property type="project" value="UniProtKB-SubCell"/>
</dbReference>
<evidence type="ECO:0000313" key="18">
    <source>
        <dbReference type="Proteomes" id="UP000484015"/>
    </source>
</evidence>
<dbReference type="CDD" id="cd16917">
    <property type="entry name" value="HATPase_UhpB-NarQ-NarX-like"/>
    <property type="match status" value="1"/>
</dbReference>
<dbReference type="Gene3D" id="1.20.5.1930">
    <property type="match status" value="1"/>
</dbReference>
<dbReference type="GO" id="GO:0046983">
    <property type="term" value="F:protein dimerization activity"/>
    <property type="evidence" value="ECO:0007669"/>
    <property type="project" value="InterPro"/>
</dbReference>
<protein>
    <recommendedName>
        <fullName evidence="5">Oxygen sensor histidine kinase NreB</fullName>
        <ecNumber evidence="4">2.7.13.3</ecNumber>
    </recommendedName>
    <alternativeName>
        <fullName evidence="14">Nitrogen regulation protein B</fullName>
    </alternativeName>
</protein>
<reference evidence="17 18" key="1">
    <citation type="submission" date="2019-11" db="EMBL/GenBank/DDBJ databases">
        <title>Type strains purchased from KCTC, JCM and DSMZ.</title>
        <authorList>
            <person name="Lu H."/>
        </authorList>
    </citation>
    <scope>NUCLEOTIDE SEQUENCE [LARGE SCALE GENOMIC DNA]</scope>
    <source>
        <strain evidence="17 18">KCTC 42409</strain>
    </source>
</reference>
<dbReference type="CDD" id="cd00130">
    <property type="entry name" value="PAS"/>
    <property type="match status" value="1"/>
</dbReference>
<evidence type="ECO:0000256" key="2">
    <source>
        <dbReference type="ARBA" id="ARBA00001966"/>
    </source>
</evidence>
<keyword evidence="15" id="KW-1133">Transmembrane helix</keyword>
<evidence type="ECO:0000256" key="14">
    <source>
        <dbReference type="ARBA" id="ARBA00030800"/>
    </source>
</evidence>
<dbReference type="Gene3D" id="3.30.450.20">
    <property type="entry name" value="PAS domain"/>
    <property type="match status" value="1"/>
</dbReference>
<dbReference type="Pfam" id="PF02518">
    <property type="entry name" value="HATPase_c"/>
    <property type="match status" value="1"/>
</dbReference>
<dbReference type="Pfam" id="PF07730">
    <property type="entry name" value="HisKA_3"/>
    <property type="match status" value="1"/>
</dbReference>
<keyword evidence="12" id="KW-0411">Iron-sulfur</keyword>
<evidence type="ECO:0000256" key="5">
    <source>
        <dbReference type="ARBA" id="ARBA00017322"/>
    </source>
</evidence>
<evidence type="ECO:0000256" key="13">
    <source>
        <dbReference type="ARBA" id="ARBA00024827"/>
    </source>
</evidence>
<dbReference type="InterPro" id="IPR004358">
    <property type="entry name" value="Sig_transdc_His_kin-like_C"/>
</dbReference>
<dbReference type="EC" id="2.7.13.3" evidence="4"/>
<dbReference type="InterPro" id="IPR000014">
    <property type="entry name" value="PAS"/>
</dbReference>
<dbReference type="SMART" id="SM00091">
    <property type="entry name" value="PAS"/>
    <property type="match status" value="1"/>
</dbReference>
<dbReference type="GO" id="GO:0016020">
    <property type="term" value="C:membrane"/>
    <property type="evidence" value="ECO:0007669"/>
    <property type="project" value="InterPro"/>
</dbReference>
<keyword evidence="18" id="KW-1185">Reference proteome</keyword>